<keyword evidence="3" id="KW-1185">Reference proteome</keyword>
<evidence type="ECO:0000256" key="1">
    <source>
        <dbReference type="SAM" id="MobiDB-lite"/>
    </source>
</evidence>
<protein>
    <submittedName>
        <fullName evidence="2">Uncharacterized protein</fullName>
    </submittedName>
</protein>
<dbReference type="AlphaFoldDB" id="A0AAU9LGM0"/>
<feature type="compositionally biased region" description="Polar residues" evidence="1">
    <location>
        <begin position="41"/>
        <end position="63"/>
    </location>
</feature>
<proteinExistence type="predicted"/>
<feature type="region of interest" description="Disordered" evidence="1">
    <location>
        <begin position="32"/>
        <end position="73"/>
    </location>
</feature>
<comment type="caution">
    <text evidence="2">The sequence shown here is derived from an EMBL/GenBank/DDBJ whole genome shotgun (WGS) entry which is preliminary data.</text>
</comment>
<dbReference type="Proteomes" id="UP001157418">
    <property type="component" value="Unassembled WGS sequence"/>
</dbReference>
<accession>A0AAU9LGM0</accession>
<reference evidence="2 3" key="1">
    <citation type="submission" date="2022-01" db="EMBL/GenBank/DDBJ databases">
        <authorList>
            <person name="Xiong W."/>
            <person name="Schranz E."/>
        </authorList>
    </citation>
    <scope>NUCLEOTIDE SEQUENCE [LARGE SCALE GENOMIC DNA]</scope>
</reference>
<gene>
    <name evidence="2" type="ORF">LVIROSA_LOCUS1166</name>
</gene>
<name>A0AAU9LGM0_9ASTR</name>
<sequence length="143" mass="15351">MDSVLRGRYQGKLEHRVVPLYENFPPPRRLGAVTSAPPQLVGSSTASESQPCPHTVVTPTATSRPPVEPVTDNAVDSKIGITTSVHRVAEKRKVVQTMSGPAPEGSSGPTGRRVMQRHGLMHLLSSTLFHSGDVLVIPDDDVQ</sequence>
<evidence type="ECO:0000313" key="2">
    <source>
        <dbReference type="EMBL" id="CAH1413195.1"/>
    </source>
</evidence>
<evidence type="ECO:0000313" key="3">
    <source>
        <dbReference type="Proteomes" id="UP001157418"/>
    </source>
</evidence>
<organism evidence="2 3">
    <name type="scientific">Lactuca virosa</name>
    <dbReference type="NCBI Taxonomy" id="75947"/>
    <lineage>
        <taxon>Eukaryota</taxon>
        <taxon>Viridiplantae</taxon>
        <taxon>Streptophyta</taxon>
        <taxon>Embryophyta</taxon>
        <taxon>Tracheophyta</taxon>
        <taxon>Spermatophyta</taxon>
        <taxon>Magnoliopsida</taxon>
        <taxon>eudicotyledons</taxon>
        <taxon>Gunneridae</taxon>
        <taxon>Pentapetalae</taxon>
        <taxon>asterids</taxon>
        <taxon>campanulids</taxon>
        <taxon>Asterales</taxon>
        <taxon>Asteraceae</taxon>
        <taxon>Cichorioideae</taxon>
        <taxon>Cichorieae</taxon>
        <taxon>Lactucinae</taxon>
        <taxon>Lactuca</taxon>
    </lineage>
</organism>
<dbReference type="EMBL" id="CAKMRJ010000001">
    <property type="protein sequence ID" value="CAH1413195.1"/>
    <property type="molecule type" value="Genomic_DNA"/>
</dbReference>